<keyword evidence="2" id="KW-1185">Reference proteome</keyword>
<dbReference type="Gramene" id="KGN53885">
    <property type="protein sequence ID" value="KGN53885"/>
    <property type="gene ID" value="Csa_4G179690"/>
</dbReference>
<name>A0A0A0KW83_CUCSA</name>
<evidence type="ECO:0000313" key="2">
    <source>
        <dbReference type="Proteomes" id="UP000029981"/>
    </source>
</evidence>
<organism evidence="1 2">
    <name type="scientific">Cucumis sativus</name>
    <name type="common">Cucumber</name>
    <dbReference type="NCBI Taxonomy" id="3659"/>
    <lineage>
        <taxon>Eukaryota</taxon>
        <taxon>Viridiplantae</taxon>
        <taxon>Streptophyta</taxon>
        <taxon>Embryophyta</taxon>
        <taxon>Tracheophyta</taxon>
        <taxon>Spermatophyta</taxon>
        <taxon>Magnoliopsida</taxon>
        <taxon>eudicotyledons</taxon>
        <taxon>Gunneridae</taxon>
        <taxon>Pentapetalae</taxon>
        <taxon>rosids</taxon>
        <taxon>fabids</taxon>
        <taxon>Cucurbitales</taxon>
        <taxon>Cucurbitaceae</taxon>
        <taxon>Benincaseae</taxon>
        <taxon>Cucumis</taxon>
    </lineage>
</organism>
<reference evidence="1 2" key="4">
    <citation type="journal article" date="2011" name="BMC Genomics">
        <title>RNA-Seq improves annotation of protein-coding genes in the cucumber genome.</title>
        <authorList>
            <person name="Li Z."/>
            <person name="Zhang Z."/>
            <person name="Yan P."/>
            <person name="Huang S."/>
            <person name="Fei Z."/>
            <person name="Lin K."/>
        </authorList>
    </citation>
    <scope>NUCLEOTIDE SEQUENCE [LARGE SCALE GENOMIC DNA]</scope>
    <source>
        <strain evidence="2">cv. 9930</strain>
    </source>
</reference>
<dbReference type="EMBL" id="CM002925">
    <property type="protein sequence ID" value="KGN53885.1"/>
    <property type="molecule type" value="Genomic_DNA"/>
</dbReference>
<reference evidence="1 2" key="1">
    <citation type="journal article" date="2009" name="Nat. Genet.">
        <title>The genome of the cucumber, Cucumis sativus L.</title>
        <authorList>
            <person name="Huang S."/>
            <person name="Li R."/>
            <person name="Zhang Z."/>
            <person name="Li L."/>
            <person name="Gu X."/>
            <person name="Fan W."/>
            <person name="Lucas W.J."/>
            <person name="Wang X."/>
            <person name="Xie B."/>
            <person name="Ni P."/>
            <person name="Ren Y."/>
            <person name="Zhu H."/>
            <person name="Li J."/>
            <person name="Lin K."/>
            <person name="Jin W."/>
            <person name="Fei Z."/>
            <person name="Li G."/>
            <person name="Staub J."/>
            <person name="Kilian A."/>
            <person name="van der Vossen E.A."/>
            <person name="Wu Y."/>
            <person name="Guo J."/>
            <person name="He J."/>
            <person name="Jia Z."/>
            <person name="Ren Y."/>
            <person name="Tian G."/>
            <person name="Lu Y."/>
            <person name="Ruan J."/>
            <person name="Qian W."/>
            <person name="Wang M."/>
            <person name="Huang Q."/>
            <person name="Li B."/>
            <person name="Xuan Z."/>
            <person name="Cao J."/>
            <person name="Asan"/>
            <person name="Wu Z."/>
            <person name="Zhang J."/>
            <person name="Cai Q."/>
            <person name="Bai Y."/>
            <person name="Zhao B."/>
            <person name="Han Y."/>
            <person name="Li Y."/>
            <person name="Li X."/>
            <person name="Wang S."/>
            <person name="Shi Q."/>
            <person name="Liu S."/>
            <person name="Cho W.K."/>
            <person name="Kim J.Y."/>
            <person name="Xu Y."/>
            <person name="Heller-Uszynska K."/>
            <person name="Miao H."/>
            <person name="Cheng Z."/>
            <person name="Zhang S."/>
            <person name="Wu J."/>
            <person name="Yang Y."/>
            <person name="Kang H."/>
            <person name="Li M."/>
            <person name="Liang H."/>
            <person name="Ren X."/>
            <person name="Shi Z."/>
            <person name="Wen M."/>
            <person name="Jian M."/>
            <person name="Yang H."/>
            <person name="Zhang G."/>
            <person name="Yang Z."/>
            <person name="Chen R."/>
            <person name="Liu S."/>
            <person name="Li J."/>
            <person name="Ma L."/>
            <person name="Liu H."/>
            <person name="Zhou Y."/>
            <person name="Zhao J."/>
            <person name="Fang X."/>
            <person name="Li G."/>
            <person name="Fang L."/>
            <person name="Li Y."/>
            <person name="Liu D."/>
            <person name="Zheng H."/>
            <person name="Zhang Y."/>
            <person name="Qin N."/>
            <person name="Li Z."/>
            <person name="Yang G."/>
            <person name="Yang S."/>
            <person name="Bolund L."/>
            <person name="Kristiansen K."/>
            <person name="Zheng H."/>
            <person name="Li S."/>
            <person name="Zhang X."/>
            <person name="Yang H."/>
            <person name="Wang J."/>
            <person name="Sun R."/>
            <person name="Zhang B."/>
            <person name="Jiang S."/>
            <person name="Wang J."/>
            <person name="Du Y."/>
            <person name="Li S."/>
        </authorList>
    </citation>
    <scope>NUCLEOTIDE SEQUENCE [LARGE SCALE GENOMIC DNA]</scope>
    <source>
        <strain evidence="2">cv. 9930</strain>
    </source>
</reference>
<gene>
    <name evidence="1" type="ORF">Csa_4G179690</name>
</gene>
<reference evidence="1 2" key="3">
    <citation type="journal article" date="2010" name="BMC Genomics">
        <title>Transcriptome sequencing and comparative analysis of cucumber flowers with different sex types.</title>
        <authorList>
            <person name="Guo S."/>
            <person name="Zheng Y."/>
            <person name="Joung J.G."/>
            <person name="Liu S."/>
            <person name="Zhang Z."/>
            <person name="Crasta O.R."/>
            <person name="Sobral B.W."/>
            <person name="Xu Y."/>
            <person name="Huang S."/>
            <person name="Fei Z."/>
        </authorList>
    </citation>
    <scope>NUCLEOTIDE SEQUENCE [LARGE SCALE GENOMIC DNA]</scope>
    <source>
        <strain evidence="2">cv. 9930</strain>
    </source>
</reference>
<proteinExistence type="predicted"/>
<evidence type="ECO:0000313" key="1">
    <source>
        <dbReference type="EMBL" id="KGN53885.1"/>
    </source>
</evidence>
<reference evidence="1 2" key="2">
    <citation type="journal article" date="2009" name="PLoS ONE">
        <title>An integrated genetic and cytogenetic map of the cucumber genome.</title>
        <authorList>
            <person name="Ren Y."/>
            <person name="Zhang Z."/>
            <person name="Liu J."/>
            <person name="Staub J.E."/>
            <person name="Han Y."/>
            <person name="Cheng Z."/>
            <person name="Li X."/>
            <person name="Lu J."/>
            <person name="Miao H."/>
            <person name="Kang H."/>
            <person name="Xie B."/>
            <person name="Gu X."/>
            <person name="Wang X."/>
            <person name="Du Y."/>
            <person name="Jin W."/>
            <person name="Huang S."/>
        </authorList>
    </citation>
    <scope>NUCLEOTIDE SEQUENCE [LARGE SCALE GENOMIC DNA]</scope>
    <source>
        <strain evidence="2">cv. 9930</strain>
    </source>
</reference>
<dbReference type="AlphaFoldDB" id="A0A0A0KW83"/>
<accession>A0A0A0KW83</accession>
<dbReference type="Proteomes" id="UP000029981">
    <property type="component" value="Chromosome 4"/>
</dbReference>
<protein>
    <submittedName>
        <fullName evidence="1">Uncharacterized protein</fullName>
    </submittedName>
</protein>
<sequence length="120" mass="13842">MEEQQSGAPKDCHSNLYDYQEFKAMIGHLNKATHFSPSVLSNHLINSPFYRQRLNEIYKNSIGSTKKIMWYETGRQKGNIETSKRRTKQRGMISNASLAGRLWKQIKVGLMGILPKKDLK</sequence>